<name>A0AAN7HSV5_9FUNG</name>
<dbReference type="GO" id="GO:0005634">
    <property type="term" value="C:nucleus"/>
    <property type="evidence" value="ECO:0007669"/>
    <property type="project" value="UniProtKB-UniRule"/>
</dbReference>
<dbReference type="PANTHER" id="PTHR10270:SF161">
    <property type="entry name" value="SEX-DETERMINING REGION Y PROTEIN"/>
    <property type="match status" value="1"/>
</dbReference>
<dbReference type="PROSITE" id="PS50118">
    <property type="entry name" value="HMG_BOX_2"/>
    <property type="match status" value="1"/>
</dbReference>
<gene>
    <name evidence="5" type="ORF">ATC70_002455</name>
</gene>
<dbReference type="EMBL" id="JASEJX010000015">
    <property type="protein sequence ID" value="KAK4514850.1"/>
    <property type="molecule type" value="Genomic_DNA"/>
</dbReference>
<keyword evidence="3" id="KW-0539">Nucleus</keyword>
<organism evidence="5 6">
    <name type="scientific">Mucor velutinosus</name>
    <dbReference type="NCBI Taxonomy" id="708070"/>
    <lineage>
        <taxon>Eukaryota</taxon>
        <taxon>Fungi</taxon>
        <taxon>Fungi incertae sedis</taxon>
        <taxon>Mucoromycota</taxon>
        <taxon>Mucoromycotina</taxon>
        <taxon>Mucoromycetes</taxon>
        <taxon>Mucorales</taxon>
        <taxon>Mucorineae</taxon>
        <taxon>Mucoraceae</taxon>
        <taxon>Mucor</taxon>
    </lineage>
</organism>
<evidence type="ECO:0000256" key="3">
    <source>
        <dbReference type="PROSITE-ProRule" id="PRU00267"/>
    </source>
</evidence>
<sequence>MPKMNITKTQSRKSVIPRPLNSFMIFRMEHQASVSKEYPGATHQDISKKLSMKWKELTAEERQEYYTKALAAKEEHKLQYPDYKYRPRRRCETPKKIKKSNNSSVIAVQTESSGGDLHPQVRPIDCSNEQLYLLPDTTFFNPLQAVDITINLTNALDDDSLTTTTCFDNLLLCPTLSEPSYQDPSASPSAFSIMSQFSGLSPSLSSDYEPTATLQSLEYYDAMGVHPYYCGPVSNTYTPPPFECASIIDYSQMDQVAMPFDVLVAPIADLMPPQINFPETQHQLPPAILDHTEPTLGFDAIKTANDLSSNSFDTYAPISGIPLLTQPYLYMDFQAMSYRMDQ</sequence>
<dbReference type="InterPro" id="IPR050140">
    <property type="entry name" value="SRY-related_HMG-box_TF-like"/>
</dbReference>
<feature type="DNA-binding region" description="HMG box" evidence="3">
    <location>
        <begin position="16"/>
        <end position="84"/>
    </location>
</feature>
<keyword evidence="1 3" id="KW-0238">DNA-binding</keyword>
<dbReference type="CDD" id="cd01389">
    <property type="entry name" value="HMG-box_ROX1-like"/>
    <property type="match status" value="1"/>
</dbReference>
<dbReference type="PRINTS" id="PR00886">
    <property type="entry name" value="HIGHMOBLTY12"/>
</dbReference>
<dbReference type="RefSeq" id="XP_064681516.1">
    <property type="nucleotide sequence ID" value="XM_064821830.1"/>
</dbReference>
<dbReference type="GeneID" id="89946157"/>
<proteinExistence type="predicted"/>
<reference evidence="5 6" key="1">
    <citation type="submission" date="2022-11" db="EMBL/GenBank/DDBJ databases">
        <title>Mucor velutinosus strain NIH1002 WGS.</title>
        <authorList>
            <person name="Subramanian P."/>
            <person name="Mullikin J.C."/>
            <person name="Segre J.A."/>
            <person name="Zelazny A.M."/>
        </authorList>
    </citation>
    <scope>NUCLEOTIDE SEQUENCE [LARGE SCALE GENOMIC DNA]</scope>
    <source>
        <strain evidence="5 6">NIH1002</strain>
    </source>
</reference>
<dbReference type="GO" id="GO:0000978">
    <property type="term" value="F:RNA polymerase II cis-regulatory region sequence-specific DNA binding"/>
    <property type="evidence" value="ECO:0007669"/>
    <property type="project" value="TreeGrafter"/>
</dbReference>
<evidence type="ECO:0000313" key="6">
    <source>
        <dbReference type="Proteomes" id="UP001304243"/>
    </source>
</evidence>
<dbReference type="Proteomes" id="UP001304243">
    <property type="component" value="Unassembled WGS sequence"/>
</dbReference>
<dbReference type="SUPFAM" id="SSF47095">
    <property type="entry name" value="HMG-box"/>
    <property type="match status" value="1"/>
</dbReference>
<protein>
    <recommendedName>
        <fullName evidence="4">HMG box domain-containing protein</fullName>
    </recommendedName>
</protein>
<dbReference type="InterPro" id="IPR036910">
    <property type="entry name" value="HMG_box_dom_sf"/>
</dbReference>
<comment type="caution">
    <text evidence="5">The sequence shown here is derived from an EMBL/GenBank/DDBJ whole genome shotgun (WGS) entry which is preliminary data.</text>
</comment>
<dbReference type="PANTHER" id="PTHR10270">
    <property type="entry name" value="SOX TRANSCRIPTION FACTOR"/>
    <property type="match status" value="1"/>
</dbReference>
<dbReference type="InterPro" id="IPR009071">
    <property type="entry name" value="HMG_box_dom"/>
</dbReference>
<dbReference type="Gene3D" id="1.10.30.10">
    <property type="entry name" value="High mobility group box domain"/>
    <property type="match status" value="1"/>
</dbReference>
<evidence type="ECO:0000256" key="2">
    <source>
        <dbReference type="ARBA" id="ARBA00023163"/>
    </source>
</evidence>
<evidence type="ECO:0000256" key="1">
    <source>
        <dbReference type="ARBA" id="ARBA00023125"/>
    </source>
</evidence>
<keyword evidence="2" id="KW-0804">Transcription</keyword>
<evidence type="ECO:0000313" key="5">
    <source>
        <dbReference type="EMBL" id="KAK4514850.1"/>
    </source>
</evidence>
<feature type="domain" description="HMG box" evidence="4">
    <location>
        <begin position="16"/>
        <end position="84"/>
    </location>
</feature>
<dbReference type="Pfam" id="PF00505">
    <property type="entry name" value="HMG_box"/>
    <property type="match status" value="1"/>
</dbReference>
<dbReference type="GO" id="GO:0030154">
    <property type="term" value="P:cell differentiation"/>
    <property type="evidence" value="ECO:0007669"/>
    <property type="project" value="TreeGrafter"/>
</dbReference>
<keyword evidence="6" id="KW-1185">Reference proteome</keyword>
<dbReference type="AlphaFoldDB" id="A0AAN7HSV5"/>
<evidence type="ECO:0000259" key="4">
    <source>
        <dbReference type="PROSITE" id="PS50118"/>
    </source>
</evidence>
<accession>A0AAN7HSV5</accession>
<dbReference type="SMART" id="SM00398">
    <property type="entry name" value="HMG"/>
    <property type="match status" value="1"/>
</dbReference>
<dbReference type="GO" id="GO:0001228">
    <property type="term" value="F:DNA-binding transcription activator activity, RNA polymerase II-specific"/>
    <property type="evidence" value="ECO:0007669"/>
    <property type="project" value="TreeGrafter"/>
</dbReference>